<dbReference type="Proteomes" id="UP000052232">
    <property type="component" value="Unassembled WGS sequence"/>
</dbReference>
<gene>
    <name evidence="1" type="ORF">V473_19935</name>
</gene>
<keyword evidence="2" id="KW-1185">Reference proteome</keyword>
<dbReference type="AlphaFoldDB" id="A0A0J7XN36"/>
<dbReference type="STRING" id="1420583.V473_19935"/>
<evidence type="ECO:0000313" key="1">
    <source>
        <dbReference type="EMBL" id="KMS53381.1"/>
    </source>
</evidence>
<protein>
    <submittedName>
        <fullName evidence="1">Uncharacterized protein</fullName>
    </submittedName>
</protein>
<organism evidence="1 2">
    <name type="scientific">Sphingobium cupriresistens LL01</name>
    <dbReference type="NCBI Taxonomy" id="1420583"/>
    <lineage>
        <taxon>Bacteria</taxon>
        <taxon>Pseudomonadati</taxon>
        <taxon>Pseudomonadota</taxon>
        <taxon>Alphaproteobacteria</taxon>
        <taxon>Sphingomonadales</taxon>
        <taxon>Sphingomonadaceae</taxon>
        <taxon>Sphingobium</taxon>
    </lineage>
</organism>
<dbReference type="PATRIC" id="fig|1420583.3.peg.3793"/>
<sequence length="35" mass="4068">MLPKLDFICFILPDERVYSYPIDGSSPRKKPRTIA</sequence>
<evidence type="ECO:0000313" key="2">
    <source>
        <dbReference type="Proteomes" id="UP000052232"/>
    </source>
</evidence>
<reference evidence="1 2" key="1">
    <citation type="journal article" date="2015" name="G3 (Bethesda)">
        <title>Insights into Ongoing Evolution of the Hexachlorocyclohexane Catabolic Pathway from Comparative Genomics of Ten Sphingomonadaceae Strains.</title>
        <authorList>
            <person name="Pearce S.L."/>
            <person name="Oakeshott J.G."/>
            <person name="Pandey G."/>
        </authorList>
    </citation>
    <scope>NUCLEOTIDE SEQUENCE [LARGE SCALE GENOMIC DNA]</scope>
    <source>
        <strain evidence="1 2">LL01</strain>
    </source>
</reference>
<proteinExistence type="predicted"/>
<comment type="caution">
    <text evidence="1">The sequence shown here is derived from an EMBL/GenBank/DDBJ whole genome shotgun (WGS) entry which is preliminary data.</text>
</comment>
<accession>A0A0J7XN36</accession>
<dbReference type="EMBL" id="JACT01000005">
    <property type="protein sequence ID" value="KMS53381.1"/>
    <property type="molecule type" value="Genomic_DNA"/>
</dbReference>
<name>A0A0J7XN36_9SPHN</name>